<keyword evidence="7" id="KW-1185">Reference proteome</keyword>
<evidence type="ECO:0000256" key="4">
    <source>
        <dbReference type="ARBA" id="ARBA00022840"/>
    </source>
</evidence>
<dbReference type="InterPro" id="IPR050187">
    <property type="entry name" value="Lipid_Phosphate_FormReg"/>
</dbReference>
<dbReference type="PROSITE" id="PS50146">
    <property type="entry name" value="DAGK"/>
    <property type="match status" value="1"/>
</dbReference>
<dbReference type="AlphaFoldDB" id="A0AAD9R1W7"/>
<dbReference type="GO" id="GO:0016020">
    <property type="term" value="C:membrane"/>
    <property type="evidence" value="ECO:0007669"/>
    <property type="project" value="TreeGrafter"/>
</dbReference>
<gene>
    <name evidence="6" type="ORF">P5673_002917</name>
</gene>
<keyword evidence="4" id="KW-0067">ATP-binding</keyword>
<reference evidence="6" key="1">
    <citation type="journal article" date="2023" name="G3 (Bethesda)">
        <title>Whole genome assembly and annotation of the endangered Caribbean coral Acropora cervicornis.</title>
        <authorList>
            <person name="Selwyn J.D."/>
            <person name="Vollmer S.V."/>
        </authorList>
    </citation>
    <scope>NUCLEOTIDE SEQUENCE</scope>
    <source>
        <strain evidence="6">K2</strain>
    </source>
</reference>
<dbReference type="GO" id="GO:0001727">
    <property type="term" value="F:lipid kinase activity"/>
    <property type="evidence" value="ECO:0007669"/>
    <property type="project" value="TreeGrafter"/>
</dbReference>
<dbReference type="PANTHER" id="PTHR12358:SF112">
    <property type="entry name" value="LD11247P-RELATED"/>
    <property type="match status" value="1"/>
</dbReference>
<keyword evidence="3 6" id="KW-0418">Kinase</keyword>
<evidence type="ECO:0000256" key="3">
    <source>
        <dbReference type="ARBA" id="ARBA00022777"/>
    </source>
</evidence>
<dbReference type="GO" id="GO:0046512">
    <property type="term" value="P:sphingosine biosynthetic process"/>
    <property type="evidence" value="ECO:0007669"/>
    <property type="project" value="TreeGrafter"/>
</dbReference>
<dbReference type="PANTHER" id="PTHR12358">
    <property type="entry name" value="SPHINGOSINE KINASE"/>
    <property type="match status" value="1"/>
</dbReference>
<name>A0AAD9R1W7_ACRCE</name>
<dbReference type="InterPro" id="IPR016064">
    <property type="entry name" value="NAD/diacylglycerol_kinase_sf"/>
</dbReference>
<dbReference type="EMBL" id="JARQWQ010000005">
    <property type="protein sequence ID" value="KAK2571560.1"/>
    <property type="molecule type" value="Genomic_DNA"/>
</dbReference>
<keyword evidence="2" id="KW-0547">Nucleotide-binding</keyword>
<comment type="caution">
    <text evidence="6">The sequence shown here is derived from an EMBL/GenBank/DDBJ whole genome shotgun (WGS) entry which is preliminary data.</text>
</comment>
<dbReference type="GO" id="GO:0005737">
    <property type="term" value="C:cytoplasm"/>
    <property type="evidence" value="ECO:0007669"/>
    <property type="project" value="TreeGrafter"/>
</dbReference>
<dbReference type="SMART" id="SM00046">
    <property type="entry name" value="DAGKc"/>
    <property type="match status" value="1"/>
</dbReference>
<dbReference type="Proteomes" id="UP001249851">
    <property type="component" value="Unassembled WGS sequence"/>
</dbReference>
<dbReference type="Gene3D" id="3.40.50.10330">
    <property type="entry name" value="Probable inorganic polyphosphate/atp-NAD kinase, domain 1"/>
    <property type="match status" value="1"/>
</dbReference>
<dbReference type="InterPro" id="IPR001206">
    <property type="entry name" value="Diacylglycerol_kinase_cat_dom"/>
</dbReference>
<dbReference type="InterPro" id="IPR017438">
    <property type="entry name" value="ATP-NAD_kinase_N"/>
</dbReference>
<sequence>MTMNPLTEILSAHFKVLSTKNLHFVSLTRDSLTYVKVGSDGRHPCNRRDRSSILVADIYGAKAYRGPEDDSSSYFQLYYCRVFEKKRDKRKICFEVSMSDSDEENSSLAEKWVRTILWLVNDPEKDIESIQAERNLPPCRKLLILINPFSGSGRSIRTFREKVEPMLCEADIQYEQITTGYSGHAAEMMQSLNLLDFDGIVICSGDGLVYEVVNGLMRRPDWEVAIKIPLGVIPTGSGNALSLSALYATGQPHDLTSSIFAVIRGKLLDLDICSVVTPTEKLFAFLSVTWGLVSDVDIESEKFRFLGETRFLLGAIIRVIGLRLYRGRLSYLPVNNTSDVESFAMNLRSSHIESTNNSLHHTTVGTAENFERHEVNGVAASSEDSTAVLSSHRRGPIDHLLPPLSSELPSNWVVEEGEFVFGCPLFLSHIGTDLLMHPDGKFGDGVIGILIVRSGTGRATLMDVFSKMKDGSHVLNNHVKYVKASAFRLEPDTSQAGIIAVDGEKIDYVPIQGQIHKALAKLMCAPPPEN</sequence>
<dbReference type="Pfam" id="PF00781">
    <property type="entry name" value="DAGK_cat"/>
    <property type="match status" value="1"/>
</dbReference>
<accession>A0AAD9R1W7</accession>
<dbReference type="SUPFAM" id="SSF111331">
    <property type="entry name" value="NAD kinase/diacylglycerol kinase-like"/>
    <property type="match status" value="1"/>
</dbReference>
<evidence type="ECO:0000313" key="7">
    <source>
        <dbReference type="Proteomes" id="UP001249851"/>
    </source>
</evidence>
<feature type="domain" description="DAGKc" evidence="5">
    <location>
        <begin position="137"/>
        <end position="279"/>
    </location>
</feature>
<keyword evidence="1" id="KW-0808">Transferase</keyword>
<dbReference type="Pfam" id="PF19279">
    <property type="entry name" value="YegS_C"/>
    <property type="match status" value="1"/>
</dbReference>
<dbReference type="Gene3D" id="2.60.200.40">
    <property type="match status" value="1"/>
</dbReference>
<reference evidence="6" key="2">
    <citation type="journal article" date="2023" name="Science">
        <title>Genomic signatures of disease resistance in endangered staghorn corals.</title>
        <authorList>
            <person name="Vollmer S.V."/>
            <person name="Selwyn J.D."/>
            <person name="Despard B.A."/>
            <person name="Roesel C.L."/>
        </authorList>
    </citation>
    <scope>NUCLEOTIDE SEQUENCE</scope>
    <source>
        <strain evidence="6">K2</strain>
    </source>
</reference>
<evidence type="ECO:0000259" key="5">
    <source>
        <dbReference type="PROSITE" id="PS50146"/>
    </source>
</evidence>
<proteinExistence type="predicted"/>
<dbReference type="GO" id="GO:0005524">
    <property type="term" value="F:ATP binding"/>
    <property type="evidence" value="ECO:0007669"/>
    <property type="project" value="UniProtKB-KW"/>
</dbReference>
<dbReference type="InterPro" id="IPR045540">
    <property type="entry name" value="YegS/DAGK_C"/>
</dbReference>
<evidence type="ECO:0000256" key="1">
    <source>
        <dbReference type="ARBA" id="ARBA00022679"/>
    </source>
</evidence>
<organism evidence="6 7">
    <name type="scientific">Acropora cervicornis</name>
    <name type="common">Staghorn coral</name>
    <dbReference type="NCBI Taxonomy" id="6130"/>
    <lineage>
        <taxon>Eukaryota</taxon>
        <taxon>Metazoa</taxon>
        <taxon>Cnidaria</taxon>
        <taxon>Anthozoa</taxon>
        <taxon>Hexacorallia</taxon>
        <taxon>Scleractinia</taxon>
        <taxon>Astrocoeniina</taxon>
        <taxon>Acroporidae</taxon>
        <taxon>Acropora</taxon>
    </lineage>
</organism>
<evidence type="ECO:0000313" key="6">
    <source>
        <dbReference type="EMBL" id="KAK2571560.1"/>
    </source>
</evidence>
<protein>
    <submittedName>
        <fullName evidence="6">Sphingosine kinase 2</fullName>
    </submittedName>
</protein>
<evidence type="ECO:0000256" key="2">
    <source>
        <dbReference type="ARBA" id="ARBA00022741"/>
    </source>
</evidence>